<accession>A0AAD5BYZ4</accession>
<dbReference type="GO" id="GO:0003682">
    <property type="term" value="F:chromatin binding"/>
    <property type="evidence" value="ECO:0007669"/>
    <property type="project" value="TreeGrafter"/>
</dbReference>
<dbReference type="AlphaFoldDB" id="A0AAD5BYZ4"/>
<gene>
    <name evidence="2" type="ORF">M8C21_030838</name>
</gene>
<feature type="region of interest" description="Disordered" evidence="1">
    <location>
        <begin position="1"/>
        <end position="60"/>
    </location>
</feature>
<feature type="compositionally biased region" description="Acidic residues" evidence="1">
    <location>
        <begin position="31"/>
        <end position="40"/>
    </location>
</feature>
<dbReference type="EMBL" id="JAMZMK010010578">
    <property type="protein sequence ID" value="KAI7730986.1"/>
    <property type="molecule type" value="Genomic_DNA"/>
</dbReference>
<evidence type="ECO:0000256" key="1">
    <source>
        <dbReference type="SAM" id="MobiDB-lite"/>
    </source>
</evidence>
<dbReference type="GO" id="GO:0000785">
    <property type="term" value="C:chromatin"/>
    <property type="evidence" value="ECO:0007669"/>
    <property type="project" value="TreeGrafter"/>
</dbReference>
<dbReference type="GO" id="GO:0007062">
    <property type="term" value="P:sister chromatid cohesion"/>
    <property type="evidence" value="ECO:0007669"/>
    <property type="project" value="TreeGrafter"/>
</dbReference>
<dbReference type="GO" id="GO:0008278">
    <property type="term" value="C:cohesin complex"/>
    <property type="evidence" value="ECO:0007669"/>
    <property type="project" value="TreeGrafter"/>
</dbReference>
<keyword evidence="3" id="KW-1185">Reference proteome</keyword>
<organism evidence="2 3">
    <name type="scientific">Ambrosia artemisiifolia</name>
    <name type="common">Common ragweed</name>
    <dbReference type="NCBI Taxonomy" id="4212"/>
    <lineage>
        <taxon>Eukaryota</taxon>
        <taxon>Viridiplantae</taxon>
        <taxon>Streptophyta</taxon>
        <taxon>Embryophyta</taxon>
        <taxon>Tracheophyta</taxon>
        <taxon>Spermatophyta</taxon>
        <taxon>Magnoliopsida</taxon>
        <taxon>eudicotyledons</taxon>
        <taxon>Gunneridae</taxon>
        <taxon>Pentapetalae</taxon>
        <taxon>asterids</taxon>
        <taxon>campanulids</taxon>
        <taxon>Asterales</taxon>
        <taxon>Asteraceae</taxon>
        <taxon>Asteroideae</taxon>
        <taxon>Heliantheae alliance</taxon>
        <taxon>Heliantheae</taxon>
        <taxon>Ambrosia</taxon>
    </lineage>
</organism>
<protein>
    <submittedName>
        <fullName evidence="2">Uncharacterized protein</fullName>
    </submittedName>
</protein>
<evidence type="ECO:0000313" key="3">
    <source>
        <dbReference type="Proteomes" id="UP001206925"/>
    </source>
</evidence>
<dbReference type="InterPro" id="IPR039662">
    <property type="entry name" value="Cohesin_Scc3/SA"/>
</dbReference>
<dbReference type="GO" id="GO:0005634">
    <property type="term" value="C:nucleus"/>
    <property type="evidence" value="ECO:0007669"/>
    <property type="project" value="TreeGrafter"/>
</dbReference>
<sequence length="163" mass="18349">MEDEPDVPVPDQLIRRSKRARVPTKAYDGQLESEEESADEFDVRRRKPNKNRAGEPAAAAPSTTVAIGFENLIEAVKRNGKHIPQVVKSWVEQYEKDPKPAMVELLTMLFEACGATYRIQGEFLDETNVDDVVVALVNQAAQVSFAAFLLFNFCVYFNFHAMP</sequence>
<comment type="caution">
    <text evidence="2">The sequence shown here is derived from an EMBL/GenBank/DDBJ whole genome shotgun (WGS) entry which is preliminary data.</text>
</comment>
<proteinExistence type="predicted"/>
<dbReference type="PANTHER" id="PTHR11199">
    <property type="entry name" value="STROMAL ANTIGEN"/>
    <property type="match status" value="1"/>
</dbReference>
<name>A0AAD5BYZ4_AMBAR</name>
<dbReference type="PANTHER" id="PTHR11199:SF0">
    <property type="entry name" value="LD34181P-RELATED"/>
    <property type="match status" value="1"/>
</dbReference>
<evidence type="ECO:0000313" key="2">
    <source>
        <dbReference type="EMBL" id="KAI7730986.1"/>
    </source>
</evidence>
<reference evidence="2" key="1">
    <citation type="submission" date="2022-06" db="EMBL/GenBank/DDBJ databases">
        <title>Uncovering the hologenomic basis of an extraordinary plant invasion.</title>
        <authorList>
            <person name="Bieker V.C."/>
            <person name="Martin M.D."/>
            <person name="Gilbert T."/>
            <person name="Hodgins K."/>
            <person name="Battlay P."/>
            <person name="Petersen B."/>
            <person name="Wilson J."/>
        </authorList>
    </citation>
    <scope>NUCLEOTIDE SEQUENCE</scope>
    <source>
        <strain evidence="2">AA19_3_7</strain>
        <tissue evidence="2">Leaf</tissue>
    </source>
</reference>
<dbReference type="Proteomes" id="UP001206925">
    <property type="component" value="Unassembled WGS sequence"/>
</dbReference>